<reference evidence="1" key="1">
    <citation type="thesis" date="2020" institute="ProQuest LLC" country="789 East Eisenhower Parkway, Ann Arbor, MI, USA">
        <title>Comparative Genomics and Chromosome Evolution.</title>
        <authorList>
            <person name="Mudd A.B."/>
        </authorList>
    </citation>
    <scope>NUCLEOTIDE SEQUENCE</scope>
    <source>
        <strain evidence="1">HN-11 Male</strain>
        <tissue evidence="1">Kidney and liver</tissue>
    </source>
</reference>
<evidence type="ECO:0000313" key="2">
    <source>
        <dbReference type="Proteomes" id="UP000770717"/>
    </source>
</evidence>
<keyword evidence="2" id="KW-1185">Reference proteome</keyword>
<accession>A0A8J6F5V9</accession>
<gene>
    <name evidence="1" type="ORF">GDO78_011059</name>
</gene>
<organism evidence="1 2">
    <name type="scientific">Eleutherodactylus coqui</name>
    <name type="common">Puerto Rican coqui</name>
    <dbReference type="NCBI Taxonomy" id="57060"/>
    <lineage>
        <taxon>Eukaryota</taxon>
        <taxon>Metazoa</taxon>
        <taxon>Chordata</taxon>
        <taxon>Craniata</taxon>
        <taxon>Vertebrata</taxon>
        <taxon>Euteleostomi</taxon>
        <taxon>Amphibia</taxon>
        <taxon>Batrachia</taxon>
        <taxon>Anura</taxon>
        <taxon>Neobatrachia</taxon>
        <taxon>Hyloidea</taxon>
        <taxon>Eleutherodactylidae</taxon>
        <taxon>Eleutherodactylinae</taxon>
        <taxon>Eleutherodactylus</taxon>
        <taxon>Eleutherodactylus</taxon>
    </lineage>
</organism>
<dbReference type="AlphaFoldDB" id="A0A8J6F5V9"/>
<dbReference type="EMBL" id="WNTK01000006">
    <property type="protein sequence ID" value="KAG9482162.1"/>
    <property type="molecule type" value="Genomic_DNA"/>
</dbReference>
<protein>
    <submittedName>
        <fullName evidence="1">Uncharacterized protein</fullName>
    </submittedName>
</protein>
<comment type="caution">
    <text evidence="1">The sequence shown here is derived from an EMBL/GenBank/DDBJ whole genome shotgun (WGS) entry which is preliminary data.</text>
</comment>
<sequence>MGKKIPSALINQISNTFNAHEKPFYSPSLSVPSFYLLYPFTEPFFFLCYHVSQVIFFLPSNIPHLTLFFHTNLPLSQCCFLVQGCDVHYNVSTVRVDNCTLLPFCFSIYW</sequence>
<evidence type="ECO:0000313" key="1">
    <source>
        <dbReference type="EMBL" id="KAG9482162.1"/>
    </source>
</evidence>
<proteinExistence type="predicted"/>
<name>A0A8J6F5V9_ELECQ</name>
<dbReference type="Proteomes" id="UP000770717">
    <property type="component" value="Unassembled WGS sequence"/>
</dbReference>